<dbReference type="InterPro" id="IPR011009">
    <property type="entry name" value="Kinase-like_dom_sf"/>
</dbReference>
<reference evidence="14" key="1">
    <citation type="submission" date="2023-05" db="EMBL/GenBank/DDBJ databases">
        <title>Genome and transcriptome analyses reveal genes involved in the formation of fine ridges on petal epidermal cells in Hibiscus trionum.</title>
        <authorList>
            <person name="Koshimizu S."/>
            <person name="Masuda S."/>
            <person name="Ishii T."/>
            <person name="Shirasu K."/>
            <person name="Hoshino A."/>
            <person name="Arita M."/>
        </authorList>
    </citation>
    <scope>NUCLEOTIDE SEQUENCE</scope>
    <source>
        <strain evidence="14">Hamamatsu line</strain>
    </source>
</reference>
<evidence type="ECO:0000256" key="3">
    <source>
        <dbReference type="ARBA" id="ARBA00012513"/>
    </source>
</evidence>
<evidence type="ECO:0000256" key="8">
    <source>
        <dbReference type="ARBA" id="ARBA00022741"/>
    </source>
</evidence>
<dbReference type="GO" id="GO:0005634">
    <property type="term" value="C:nucleus"/>
    <property type="evidence" value="ECO:0007669"/>
    <property type="project" value="TreeGrafter"/>
</dbReference>
<dbReference type="OrthoDB" id="21018at2759"/>
<dbReference type="PANTHER" id="PTHR24419">
    <property type="entry name" value="INTERLEUKIN-1 RECEPTOR-ASSOCIATED KINASE"/>
    <property type="match status" value="1"/>
</dbReference>
<evidence type="ECO:0000259" key="13">
    <source>
        <dbReference type="PROSITE" id="PS50011"/>
    </source>
</evidence>
<dbReference type="EMBL" id="BSYR01000061">
    <property type="protein sequence ID" value="GMJ11734.1"/>
    <property type="molecule type" value="Genomic_DNA"/>
</dbReference>
<sequence>MDPRYADGSDFSIVKTPEKCNPVSTSDGDQGCEDLNASIRKLSLASTTTSSHLDRIDAFTALLGFCEQSAPAMILDLFSEYCAPENIAKVGEGTYGEAFRAANVVCKIVPFDGDFPVNGEVQKKSEELLEEAVLSKALNSLRGFEKDDFNACTTFIETIDLKVCRGLYGAALISAWERWDEKNRSENDHPKEFPEKQLYLVYVLQHGGKDLESFVLENFDEARSLLVQVTAALAVAEAAYEFEHRDLHWGNILLSRNDSVTMKFILEGKQISFRTYGLSVSIIDFTLSRLNTGENILFLDLSQDPYLFKGPKGDKQSETYRKMKDVTEDQWEGSFPRTNVLWLIYLVDILLLKKTFVCSLKNKREMRSLKKRLDKYDSAKEAILVPFFGDLLVND</sequence>
<evidence type="ECO:0000256" key="10">
    <source>
        <dbReference type="ARBA" id="ARBA00022840"/>
    </source>
</evidence>
<keyword evidence="9" id="KW-0418">Kinase</keyword>
<evidence type="ECO:0000256" key="11">
    <source>
        <dbReference type="ARBA" id="ARBA00047899"/>
    </source>
</evidence>
<protein>
    <recommendedName>
        <fullName evidence="3">non-specific serine/threonine protein kinase</fullName>
        <ecNumber evidence="3">2.7.11.1</ecNumber>
    </recommendedName>
</protein>
<evidence type="ECO:0000256" key="12">
    <source>
        <dbReference type="ARBA" id="ARBA00048679"/>
    </source>
</evidence>
<comment type="caution">
    <text evidence="14">The sequence shown here is derived from an EMBL/GenBank/DDBJ whole genome shotgun (WGS) entry which is preliminary data.</text>
</comment>
<dbReference type="GO" id="GO:0035556">
    <property type="term" value="P:intracellular signal transduction"/>
    <property type="evidence" value="ECO:0007669"/>
    <property type="project" value="TreeGrafter"/>
</dbReference>
<dbReference type="FunFam" id="3.30.200.20:FF:000605">
    <property type="entry name" value="Serine/threonine-protein kinase haspin-like protein"/>
    <property type="match status" value="1"/>
</dbReference>
<dbReference type="PANTHER" id="PTHR24419:SF18">
    <property type="entry name" value="SERINE_THREONINE-PROTEIN KINASE HASPIN"/>
    <property type="match status" value="1"/>
</dbReference>
<dbReference type="GO" id="GO:0072354">
    <property type="term" value="F:histone H3T3 kinase activity"/>
    <property type="evidence" value="ECO:0007669"/>
    <property type="project" value="TreeGrafter"/>
</dbReference>
<accession>A0A9W7JE44</accession>
<keyword evidence="10" id="KW-0067">ATP-binding</keyword>
<dbReference type="Proteomes" id="UP001165190">
    <property type="component" value="Unassembled WGS sequence"/>
</dbReference>
<proteinExistence type="predicted"/>
<dbReference type="GO" id="GO:0005737">
    <property type="term" value="C:cytoplasm"/>
    <property type="evidence" value="ECO:0007669"/>
    <property type="project" value="UniProtKB-SubCell"/>
</dbReference>
<comment type="catalytic activity">
    <reaction evidence="12">
        <text>L-seryl-[protein] + ATP = O-phospho-L-seryl-[protein] + ADP + H(+)</text>
        <dbReference type="Rhea" id="RHEA:17989"/>
        <dbReference type="Rhea" id="RHEA-COMP:9863"/>
        <dbReference type="Rhea" id="RHEA-COMP:11604"/>
        <dbReference type="ChEBI" id="CHEBI:15378"/>
        <dbReference type="ChEBI" id="CHEBI:29999"/>
        <dbReference type="ChEBI" id="CHEBI:30616"/>
        <dbReference type="ChEBI" id="CHEBI:83421"/>
        <dbReference type="ChEBI" id="CHEBI:456216"/>
        <dbReference type="EC" id="2.7.11.1"/>
    </reaction>
</comment>
<organism evidence="14 15">
    <name type="scientific">Hibiscus trionum</name>
    <name type="common">Flower of an hour</name>
    <dbReference type="NCBI Taxonomy" id="183268"/>
    <lineage>
        <taxon>Eukaryota</taxon>
        <taxon>Viridiplantae</taxon>
        <taxon>Streptophyta</taxon>
        <taxon>Embryophyta</taxon>
        <taxon>Tracheophyta</taxon>
        <taxon>Spermatophyta</taxon>
        <taxon>Magnoliopsida</taxon>
        <taxon>eudicotyledons</taxon>
        <taxon>Gunneridae</taxon>
        <taxon>Pentapetalae</taxon>
        <taxon>rosids</taxon>
        <taxon>malvids</taxon>
        <taxon>Malvales</taxon>
        <taxon>Malvaceae</taxon>
        <taxon>Malvoideae</taxon>
        <taxon>Hibiscus</taxon>
    </lineage>
</organism>
<dbReference type="SUPFAM" id="SSF56112">
    <property type="entry name" value="Protein kinase-like (PK-like)"/>
    <property type="match status" value="1"/>
</dbReference>
<dbReference type="EC" id="2.7.11.1" evidence="3"/>
<evidence type="ECO:0000313" key="14">
    <source>
        <dbReference type="EMBL" id="GMJ11734.1"/>
    </source>
</evidence>
<dbReference type="InterPro" id="IPR000719">
    <property type="entry name" value="Prot_kinase_dom"/>
</dbReference>
<dbReference type="GO" id="GO:0005694">
    <property type="term" value="C:chromosome"/>
    <property type="evidence" value="ECO:0007669"/>
    <property type="project" value="UniProtKB-SubCell"/>
</dbReference>
<evidence type="ECO:0000256" key="5">
    <source>
        <dbReference type="ARBA" id="ARBA00022490"/>
    </source>
</evidence>
<evidence type="ECO:0000256" key="4">
    <source>
        <dbReference type="ARBA" id="ARBA00022454"/>
    </source>
</evidence>
<comment type="catalytic activity">
    <reaction evidence="11">
        <text>L-threonyl-[protein] + ATP = O-phospho-L-threonyl-[protein] + ADP + H(+)</text>
        <dbReference type="Rhea" id="RHEA:46608"/>
        <dbReference type="Rhea" id="RHEA-COMP:11060"/>
        <dbReference type="Rhea" id="RHEA-COMP:11605"/>
        <dbReference type="ChEBI" id="CHEBI:15378"/>
        <dbReference type="ChEBI" id="CHEBI:30013"/>
        <dbReference type="ChEBI" id="CHEBI:30616"/>
        <dbReference type="ChEBI" id="CHEBI:61977"/>
        <dbReference type="ChEBI" id="CHEBI:456216"/>
        <dbReference type="EC" id="2.7.11.1"/>
    </reaction>
</comment>
<dbReference type="GO" id="GO:0005524">
    <property type="term" value="F:ATP binding"/>
    <property type="evidence" value="ECO:0007669"/>
    <property type="project" value="UniProtKB-KW"/>
</dbReference>
<dbReference type="SMART" id="SM01331">
    <property type="entry name" value="DUF3635"/>
    <property type="match status" value="1"/>
</dbReference>
<gene>
    <name evidence="14" type="ORF">HRI_004842600</name>
</gene>
<evidence type="ECO:0000256" key="7">
    <source>
        <dbReference type="ARBA" id="ARBA00022679"/>
    </source>
</evidence>
<dbReference type="Pfam" id="PF12330">
    <property type="entry name" value="Haspin_kinase"/>
    <property type="match status" value="1"/>
</dbReference>
<dbReference type="Gene3D" id="1.10.510.10">
    <property type="entry name" value="Transferase(Phosphotransferase) domain 1"/>
    <property type="match status" value="1"/>
</dbReference>
<dbReference type="GO" id="GO:0000278">
    <property type="term" value="P:mitotic cell cycle"/>
    <property type="evidence" value="ECO:0007669"/>
    <property type="project" value="TreeGrafter"/>
</dbReference>
<dbReference type="Gene3D" id="3.30.200.20">
    <property type="entry name" value="Phosphorylase Kinase, domain 1"/>
    <property type="match status" value="1"/>
</dbReference>
<dbReference type="FunFam" id="1.10.510.10:FF:000401">
    <property type="entry name" value="serine/threonine-protein kinase haspin"/>
    <property type="match status" value="1"/>
</dbReference>
<keyword evidence="4" id="KW-0158">Chromosome</keyword>
<dbReference type="AlphaFoldDB" id="A0A9W7JE44"/>
<name>A0A9W7JE44_HIBTR</name>
<keyword evidence="7" id="KW-0808">Transferase</keyword>
<keyword evidence="8" id="KW-0547">Nucleotide-binding</keyword>
<evidence type="ECO:0000313" key="15">
    <source>
        <dbReference type="Proteomes" id="UP001165190"/>
    </source>
</evidence>
<dbReference type="PROSITE" id="PS50011">
    <property type="entry name" value="PROTEIN_KINASE_DOM"/>
    <property type="match status" value="1"/>
</dbReference>
<dbReference type="InterPro" id="IPR024604">
    <property type="entry name" value="GSG2_C"/>
</dbReference>
<evidence type="ECO:0000256" key="9">
    <source>
        <dbReference type="ARBA" id="ARBA00022777"/>
    </source>
</evidence>
<evidence type="ECO:0000256" key="1">
    <source>
        <dbReference type="ARBA" id="ARBA00004286"/>
    </source>
</evidence>
<keyword evidence="5" id="KW-0963">Cytoplasm</keyword>
<evidence type="ECO:0000256" key="2">
    <source>
        <dbReference type="ARBA" id="ARBA00004496"/>
    </source>
</evidence>
<evidence type="ECO:0000256" key="6">
    <source>
        <dbReference type="ARBA" id="ARBA00022527"/>
    </source>
</evidence>
<keyword evidence="6" id="KW-0723">Serine/threonine-protein kinase</keyword>
<keyword evidence="15" id="KW-1185">Reference proteome</keyword>
<comment type="subcellular location">
    <subcellularLocation>
        <location evidence="1">Chromosome</location>
    </subcellularLocation>
    <subcellularLocation>
        <location evidence="2">Cytoplasm</location>
    </subcellularLocation>
</comment>
<feature type="domain" description="Protein kinase" evidence="13">
    <location>
        <begin position="84"/>
        <end position="395"/>
    </location>
</feature>